<dbReference type="EMBL" id="NMPR01000036">
    <property type="protein sequence ID" value="KAA8633470.1"/>
    <property type="molecule type" value="Genomic_DNA"/>
</dbReference>
<dbReference type="AlphaFoldDB" id="A0A8S8ZWY0"/>
<dbReference type="GO" id="GO:0016810">
    <property type="term" value="F:hydrolase activity, acting on carbon-nitrogen (but not peptide) bonds"/>
    <property type="evidence" value="ECO:0007669"/>
    <property type="project" value="InterPro"/>
</dbReference>
<dbReference type="FunFam" id="3.20.20.140:FF:000084">
    <property type="entry name" value="Peptidase M38"/>
    <property type="match status" value="1"/>
</dbReference>
<name>A0A8S8ZWY0_SORMA</name>
<evidence type="ECO:0000313" key="2">
    <source>
        <dbReference type="EMBL" id="KAA8633470.1"/>
    </source>
</evidence>
<dbReference type="VEuPathDB" id="FungiDB:SMAC_05045"/>
<organism evidence="2 3">
    <name type="scientific">Sordaria macrospora</name>
    <dbReference type="NCBI Taxonomy" id="5147"/>
    <lineage>
        <taxon>Eukaryota</taxon>
        <taxon>Fungi</taxon>
        <taxon>Dikarya</taxon>
        <taxon>Ascomycota</taxon>
        <taxon>Pezizomycotina</taxon>
        <taxon>Sordariomycetes</taxon>
        <taxon>Sordariomycetidae</taxon>
        <taxon>Sordariales</taxon>
        <taxon>Sordariaceae</taxon>
        <taxon>Sordaria</taxon>
    </lineage>
</organism>
<dbReference type="PANTHER" id="PTHR43135:SF3">
    <property type="entry name" value="ALPHA-D-RIBOSE 1-METHYLPHOSPHONATE 5-TRIPHOSPHATE DIPHOSPHATASE"/>
    <property type="match status" value="1"/>
</dbReference>
<dbReference type="Gene3D" id="3.20.20.140">
    <property type="entry name" value="Metal-dependent hydrolases"/>
    <property type="match status" value="1"/>
</dbReference>
<protein>
    <recommendedName>
        <fullName evidence="1">Amidohydrolase-related domain-containing protein</fullName>
    </recommendedName>
</protein>
<proteinExistence type="predicted"/>
<dbReference type="InterPro" id="IPR011059">
    <property type="entry name" value="Metal-dep_hydrolase_composite"/>
</dbReference>
<dbReference type="InterPro" id="IPR057744">
    <property type="entry name" value="OTAase-like"/>
</dbReference>
<dbReference type="CDD" id="cd01299">
    <property type="entry name" value="Met_dep_hydrolase_A"/>
    <property type="match status" value="1"/>
</dbReference>
<evidence type="ECO:0000313" key="3">
    <source>
        <dbReference type="Proteomes" id="UP000433876"/>
    </source>
</evidence>
<dbReference type="PANTHER" id="PTHR43135">
    <property type="entry name" value="ALPHA-D-RIBOSE 1-METHYLPHOSPHONATE 5-TRIPHOSPHATE DIPHOSPHATASE"/>
    <property type="match status" value="1"/>
</dbReference>
<accession>A0A8S8ZWY0</accession>
<reference evidence="2 3" key="1">
    <citation type="submission" date="2017-07" db="EMBL/GenBank/DDBJ databases">
        <title>Genome sequence of the Sordaria macrospora wild type strain R19027.</title>
        <authorList>
            <person name="Nowrousian M."/>
            <person name="Teichert I."/>
            <person name="Kueck U."/>
        </authorList>
    </citation>
    <scope>NUCLEOTIDE SEQUENCE [LARGE SCALE GENOMIC DNA]</scope>
    <source>
        <strain evidence="2 3">R19027</strain>
        <tissue evidence="2">Mycelium</tissue>
    </source>
</reference>
<evidence type="ECO:0000259" key="1">
    <source>
        <dbReference type="Pfam" id="PF01979"/>
    </source>
</evidence>
<dbReference type="Proteomes" id="UP000433876">
    <property type="component" value="Unassembled WGS sequence"/>
</dbReference>
<dbReference type="Pfam" id="PF01979">
    <property type="entry name" value="Amidohydro_1"/>
    <property type="match status" value="1"/>
</dbReference>
<dbReference type="InterPro" id="IPR032466">
    <property type="entry name" value="Metal_Hydrolase"/>
</dbReference>
<sequence>MLSRGFTTVRDTGGATLALKEALEEGVFPGPRLFICNRALSQTGGHGDLRGAHDHGNQVGCCAGSAGQLAVVCDGVPECIRAAREQLRTGADFIKIMVGGGVASPTDRLTNTQFTAAEVRAICDVAESYGTYVTAHAYTPKAIRHAVDNGVKGIEHGNLIDEATARYMAEKGIWLTPTLVTYDAMASDEYAGFLPPENQRKNEEVLRQGLMSLTIAEKAGVNMCYGSDLLGPLTREQSKEFGIRSVILKSKQVLQSATVNAAKMLGQESFLGQLKPGYAADMLILNVNPFNEVAVLDEPERHVLAVMKDGRVHVSRWRKLLVDATNKEELIE</sequence>
<dbReference type="SUPFAM" id="SSF51556">
    <property type="entry name" value="Metallo-dependent hydrolases"/>
    <property type="match status" value="1"/>
</dbReference>
<gene>
    <name evidence="2" type="ORF">SMACR_05045</name>
</gene>
<dbReference type="SUPFAM" id="SSF51338">
    <property type="entry name" value="Composite domain of metallo-dependent hydrolases"/>
    <property type="match status" value="1"/>
</dbReference>
<feature type="domain" description="Amidohydrolase-related" evidence="1">
    <location>
        <begin position="1"/>
        <end position="312"/>
    </location>
</feature>
<dbReference type="InterPro" id="IPR006680">
    <property type="entry name" value="Amidohydro-rel"/>
</dbReference>
<dbReference type="InterPro" id="IPR051781">
    <property type="entry name" value="Metallo-dep_Hydrolase"/>
</dbReference>
<comment type="caution">
    <text evidence="2">The sequence shown here is derived from an EMBL/GenBank/DDBJ whole genome shotgun (WGS) entry which is preliminary data.</text>
</comment>